<dbReference type="AlphaFoldDB" id="A0A4Z0QF99"/>
<dbReference type="InterPro" id="IPR029055">
    <property type="entry name" value="Ntn_hydrolases_N"/>
</dbReference>
<proteinExistence type="predicted"/>
<reference evidence="8 9" key="1">
    <citation type="submission" date="2019-04" db="EMBL/GenBank/DDBJ databases">
        <authorList>
            <person name="Feng G."/>
            <person name="Zhang J."/>
            <person name="Zhu H."/>
        </authorList>
    </citation>
    <scope>NUCLEOTIDE SEQUENCE [LARGE SCALE GENOMIC DNA]</scope>
    <source>
        <strain evidence="8 9">9PBR-1</strain>
    </source>
</reference>
<dbReference type="PANTHER" id="PTHR10188:SF6">
    <property type="entry name" value="N(4)-(BETA-N-ACETYLGLUCOSAMINYL)-L-ASPARAGINASE"/>
    <property type="match status" value="1"/>
</dbReference>
<dbReference type="OrthoDB" id="9780217at2"/>
<evidence type="ECO:0000256" key="4">
    <source>
        <dbReference type="ARBA" id="ARBA00069124"/>
    </source>
</evidence>
<dbReference type="SUPFAM" id="SSF56235">
    <property type="entry name" value="N-terminal nucleophile aminohydrolases (Ntn hydrolases)"/>
    <property type="match status" value="1"/>
</dbReference>
<dbReference type="CDD" id="cd04701">
    <property type="entry name" value="Asparaginase_2"/>
    <property type="match status" value="1"/>
</dbReference>
<keyword evidence="2" id="KW-0378">Hydrolase</keyword>
<feature type="site" description="Cleavage; by autolysis" evidence="7">
    <location>
        <begin position="178"/>
        <end position="179"/>
    </location>
</feature>
<evidence type="ECO:0000256" key="3">
    <source>
        <dbReference type="ARBA" id="ARBA00022813"/>
    </source>
</evidence>
<evidence type="ECO:0000256" key="2">
    <source>
        <dbReference type="ARBA" id="ARBA00022801"/>
    </source>
</evidence>
<dbReference type="Pfam" id="PF01112">
    <property type="entry name" value="Asparaginase_2"/>
    <property type="match status" value="1"/>
</dbReference>
<feature type="binding site" evidence="6">
    <location>
        <begin position="207"/>
        <end position="210"/>
    </location>
    <ligand>
        <name>substrate</name>
    </ligand>
</feature>
<evidence type="ECO:0000256" key="1">
    <source>
        <dbReference type="ARBA" id="ARBA00022670"/>
    </source>
</evidence>
<evidence type="ECO:0000313" key="9">
    <source>
        <dbReference type="Proteomes" id="UP000298471"/>
    </source>
</evidence>
<accession>A0A4Z0QF99</accession>
<organism evidence="8 9">
    <name type="scientific">Hymenobacter metallicola</name>
    <dbReference type="NCBI Taxonomy" id="2563114"/>
    <lineage>
        <taxon>Bacteria</taxon>
        <taxon>Pseudomonadati</taxon>
        <taxon>Bacteroidota</taxon>
        <taxon>Cytophagia</taxon>
        <taxon>Cytophagales</taxon>
        <taxon>Hymenobacteraceae</taxon>
        <taxon>Hymenobacter</taxon>
    </lineage>
</organism>
<dbReference type="GO" id="GO:0008233">
    <property type="term" value="F:peptidase activity"/>
    <property type="evidence" value="ECO:0007669"/>
    <property type="project" value="UniProtKB-KW"/>
</dbReference>
<protein>
    <recommendedName>
        <fullName evidence="4">Isoaspartyl peptidase</fullName>
    </recommendedName>
</protein>
<gene>
    <name evidence="8" type="ORF">E5K02_04365</name>
</gene>
<name>A0A4Z0QF99_9BACT</name>
<dbReference type="PANTHER" id="PTHR10188">
    <property type="entry name" value="L-ASPARAGINASE"/>
    <property type="match status" value="1"/>
</dbReference>
<dbReference type="InterPro" id="IPR000246">
    <property type="entry name" value="Peptidase_T2"/>
</dbReference>
<dbReference type="Gene3D" id="3.60.20.30">
    <property type="entry name" value="(Glycosyl)asparaginase"/>
    <property type="match status" value="1"/>
</dbReference>
<evidence type="ECO:0000256" key="6">
    <source>
        <dbReference type="PIRSR" id="PIRSR600246-2"/>
    </source>
</evidence>
<dbReference type="EMBL" id="SRMB01000001">
    <property type="protein sequence ID" value="TGE28707.1"/>
    <property type="molecule type" value="Genomic_DNA"/>
</dbReference>
<dbReference type="FunFam" id="3.60.20.30:FF:000001">
    <property type="entry name" value="Isoaspartyl peptidase/L-asparaginase"/>
    <property type="match status" value="1"/>
</dbReference>
<keyword evidence="3" id="KW-0068">Autocatalytic cleavage</keyword>
<dbReference type="Proteomes" id="UP000298471">
    <property type="component" value="Unassembled WGS sequence"/>
</dbReference>
<evidence type="ECO:0000256" key="7">
    <source>
        <dbReference type="PIRSR" id="PIRSR600246-3"/>
    </source>
</evidence>
<dbReference type="RefSeq" id="WP_135392432.1">
    <property type="nucleotide sequence ID" value="NZ_SRMB01000001.1"/>
</dbReference>
<sequence length="315" mass="33905">MAKSKPESKPKYVMLIHGGAVTTDPASIPPEKEEALKAGLAAALSAGWEILNRGGTALDAVEAAVMSMEDNELFNAGRGGMFNINGEVETESSIMDGVTLRGGAVSGLKLVKNPVRLARLVMEKCKHTFLTAEGAQEFALAQGLTLQDPSYFKTDEQRQEWLDIIQEARKTENANKHDTVGAVALDQHGNVAVATSTGGIEGKLRGRVGDSCIYGGGSYANNDVCAASCTGDGEIIMLAAVAHEVYALRKYKRLPLDEAARQAVDMYADKLQGDRGIIAVDPDGNIALESNTNVFRRAYRIEEQEPFVDIWMNTK</sequence>
<dbReference type="GO" id="GO:0006508">
    <property type="term" value="P:proteolysis"/>
    <property type="evidence" value="ECO:0007669"/>
    <property type="project" value="UniProtKB-KW"/>
</dbReference>
<feature type="binding site" evidence="6">
    <location>
        <begin position="230"/>
        <end position="233"/>
    </location>
    <ligand>
        <name>substrate</name>
    </ligand>
</feature>
<feature type="active site" description="Nucleophile" evidence="5">
    <location>
        <position position="179"/>
    </location>
</feature>
<keyword evidence="1" id="KW-0645">Protease</keyword>
<keyword evidence="9" id="KW-1185">Reference proteome</keyword>
<evidence type="ECO:0000313" key="8">
    <source>
        <dbReference type="EMBL" id="TGE28707.1"/>
    </source>
</evidence>
<comment type="caution">
    <text evidence="8">The sequence shown here is derived from an EMBL/GenBank/DDBJ whole genome shotgun (WGS) entry which is preliminary data.</text>
</comment>
<evidence type="ECO:0000256" key="5">
    <source>
        <dbReference type="PIRSR" id="PIRSR600246-1"/>
    </source>
</evidence>
<dbReference type="GO" id="GO:0016811">
    <property type="term" value="F:hydrolase activity, acting on carbon-nitrogen (but not peptide) bonds, in linear amides"/>
    <property type="evidence" value="ECO:0007669"/>
    <property type="project" value="UniProtKB-ARBA"/>
</dbReference>